<dbReference type="InterPro" id="IPR028994">
    <property type="entry name" value="Integrin_alpha_N"/>
</dbReference>
<accession>A0A7V2SVT4</accession>
<keyword evidence="2" id="KW-0472">Membrane</keyword>
<evidence type="ECO:0000256" key="1">
    <source>
        <dbReference type="ARBA" id="ARBA00022729"/>
    </source>
</evidence>
<name>A0A7V2SVT4_9BACT</name>
<dbReference type="CDD" id="cd00063">
    <property type="entry name" value="FN3"/>
    <property type="match status" value="1"/>
</dbReference>
<dbReference type="SUPFAM" id="SSF69318">
    <property type="entry name" value="Integrin alpha N-terminal domain"/>
    <property type="match status" value="1"/>
</dbReference>
<dbReference type="Proteomes" id="UP000885797">
    <property type="component" value="Unassembled WGS sequence"/>
</dbReference>
<keyword evidence="2" id="KW-0812">Transmembrane</keyword>
<evidence type="ECO:0000256" key="2">
    <source>
        <dbReference type="SAM" id="Phobius"/>
    </source>
</evidence>
<evidence type="ECO:0000259" key="3">
    <source>
        <dbReference type="PROSITE" id="PS50853"/>
    </source>
</evidence>
<feature type="transmembrane region" description="Helical" evidence="2">
    <location>
        <begin position="12"/>
        <end position="32"/>
    </location>
</feature>
<dbReference type="InterPro" id="IPR003961">
    <property type="entry name" value="FN3_dom"/>
</dbReference>
<dbReference type="SUPFAM" id="SSF49265">
    <property type="entry name" value="Fibronectin type III"/>
    <property type="match status" value="1"/>
</dbReference>
<sequence>MDIKKVIGFFSFWQLLRIVALAVILFAIWSPIRELMAIKKSVVFFCGNSATLTWDPPSEGIVDHYIVKMVTTKPLKGSENYVSWANYISVSTNKFTWSPADGYNYSFRVRAVGPNGEMSDYSEDELLVICDCTAPEVNVNALVVNRGGTGSDGMTLKGVYDDSNIAYVELNNKKANLDLLNQHWQVGLGTSISDSEYVLSAYDYAGNTATKKIEILNEPIDIDSNPSGGKLYLMGSPEYPGRYFTNLPYKLPVRLKTSWSIPVTIKLAGMMTATEMVSFPVQGDQILFELKPFKRPSDFAIEEISTIDIGSEPDLFVVNFDNDLPLEILACSKDGVSIIDSGLVLKLDLRDVKGEPFDMSQGCEAFVIDYDDDLRYELVLSQSDGKGLALFELKDQLWEQSGVIGLEGVTVGCGPVKFAFQDWNNDDNKDLIVADCDGALNVFLNIGSDLAPSFGGVSQKILLAGRAKNAPFVFFDWDGDGDVDILSLDENGNIDEWENLGGWDFSDSPTVIVAPSVWGLEVYSFKCGDFNSDGLPDLVLSTREGGLFVAWGGE</sequence>
<dbReference type="EMBL" id="DRND01000257">
    <property type="protein sequence ID" value="HFC46867.1"/>
    <property type="molecule type" value="Genomic_DNA"/>
</dbReference>
<comment type="caution">
    <text evidence="4">The sequence shown here is derived from an EMBL/GenBank/DDBJ whole genome shotgun (WGS) entry which is preliminary data.</text>
</comment>
<proteinExistence type="predicted"/>
<dbReference type="PROSITE" id="PS50853">
    <property type="entry name" value="FN3"/>
    <property type="match status" value="1"/>
</dbReference>
<dbReference type="Pfam" id="PF13517">
    <property type="entry name" value="FG-GAP_3"/>
    <property type="match status" value="1"/>
</dbReference>
<dbReference type="InterPro" id="IPR036116">
    <property type="entry name" value="FN3_sf"/>
</dbReference>
<dbReference type="InterPro" id="IPR013783">
    <property type="entry name" value="Ig-like_fold"/>
</dbReference>
<protein>
    <recommendedName>
        <fullName evidence="3">Fibronectin type-III domain-containing protein</fullName>
    </recommendedName>
</protein>
<keyword evidence="1" id="KW-0732">Signal</keyword>
<organism evidence="4">
    <name type="scientific">Dissulfuribacter thermophilus</name>
    <dbReference type="NCBI Taxonomy" id="1156395"/>
    <lineage>
        <taxon>Bacteria</taxon>
        <taxon>Pseudomonadati</taxon>
        <taxon>Thermodesulfobacteriota</taxon>
        <taxon>Dissulfuribacteria</taxon>
        <taxon>Dissulfuribacterales</taxon>
        <taxon>Dissulfuribacteraceae</taxon>
        <taxon>Dissulfuribacter</taxon>
    </lineage>
</organism>
<feature type="domain" description="Fibronectin type-III" evidence="3">
    <location>
        <begin position="31"/>
        <end position="136"/>
    </location>
</feature>
<keyword evidence="2" id="KW-1133">Transmembrane helix</keyword>
<reference evidence="4" key="1">
    <citation type="journal article" date="2020" name="mSystems">
        <title>Genome- and Community-Level Interaction Insights into Carbon Utilization and Element Cycling Functions of Hydrothermarchaeota in Hydrothermal Sediment.</title>
        <authorList>
            <person name="Zhou Z."/>
            <person name="Liu Y."/>
            <person name="Xu W."/>
            <person name="Pan J."/>
            <person name="Luo Z.H."/>
            <person name="Li M."/>
        </authorList>
    </citation>
    <scope>NUCLEOTIDE SEQUENCE [LARGE SCALE GENOMIC DNA]</scope>
    <source>
        <strain evidence="4">HyVt-503</strain>
    </source>
</reference>
<gene>
    <name evidence="4" type="ORF">ENJ63_03195</name>
</gene>
<dbReference type="InterPro" id="IPR013517">
    <property type="entry name" value="FG-GAP"/>
</dbReference>
<evidence type="ECO:0000313" key="4">
    <source>
        <dbReference type="EMBL" id="HFC46867.1"/>
    </source>
</evidence>
<dbReference type="Gene3D" id="2.60.40.10">
    <property type="entry name" value="Immunoglobulins"/>
    <property type="match status" value="1"/>
</dbReference>
<dbReference type="AlphaFoldDB" id="A0A7V2SVT4"/>